<dbReference type="EMBL" id="UHDK01000001">
    <property type="protein sequence ID" value="SUM34618.1"/>
    <property type="molecule type" value="Genomic_DNA"/>
</dbReference>
<dbReference type="Proteomes" id="UP000255277">
    <property type="component" value="Unassembled WGS sequence"/>
</dbReference>
<dbReference type="AlphaFoldDB" id="A0A380FKG7"/>
<dbReference type="InterPro" id="IPR045861">
    <property type="entry name" value="CorA_cytoplasmic_dom"/>
</dbReference>
<protein>
    <submittedName>
        <fullName evidence="1">Mg2+ transporter protein</fullName>
    </submittedName>
</protein>
<dbReference type="SUPFAM" id="SSF143865">
    <property type="entry name" value="CorA soluble domain-like"/>
    <property type="match status" value="1"/>
</dbReference>
<sequence length="67" mass="7911">MRSTKLMDTYQYIVFHSVTHDNTIKALNLFIKDNMLITYHHKPFAILSDVEQLITEHFQPDLDTIGF</sequence>
<accession>A0A380FKG7</accession>
<reference evidence="1 2" key="1">
    <citation type="submission" date="2018-06" db="EMBL/GenBank/DDBJ databases">
        <authorList>
            <consortium name="Pathogen Informatics"/>
            <person name="Doyle S."/>
        </authorList>
    </citation>
    <scope>NUCLEOTIDE SEQUENCE [LARGE SCALE GENOMIC DNA]</scope>
    <source>
        <strain evidence="1 2">NCTC12195</strain>
    </source>
</reference>
<name>A0A380FKG7_STAGA</name>
<evidence type="ECO:0000313" key="2">
    <source>
        <dbReference type="Proteomes" id="UP000255277"/>
    </source>
</evidence>
<evidence type="ECO:0000313" key="1">
    <source>
        <dbReference type="EMBL" id="SUM34618.1"/>
    </source>
</evidence>
<organism evidence="1 2">
    <name type="scientific">Staphylococcus gallinarum</name>
    <dbReference type="NCBI Taxonomy" id="1293"/>
    <lineage>
        <taxon>Bacteria</taxon>
        <taxon>Bacillati</taxon>
        <taxon>Bacillota</taxon>
        <taxon>Bacilli</taxon>
        <taxon>Bacillales</taxon>
        <taxon>Staphylococcaceae</taxon>
        <taxon>Staphylococcus</taxon>
    </lineage>
</organism>
<dbReference type="Gene3D" id="3.30.460.20">
    <property type="entry name" value="CorA soluble domain-like"/>
    <property type="match status" value="1"/>
</dbReference>
<gene>
    <name evidence="1" type="ORF">NCTC12195_04145</name>
</gene>
<proteinExistence type="predicted"/>